<protein>
    <submittedName>
        <fullName evidence="2">Uncharacterized protein</fullName>
    </submittedName>
</protein>
<accession>A0ABD0RB33</accession>
<comment type="caution">
    <text evidence="2">The sequence shown here is derived from an EMBL/GenBank/DDBJ whole genome shotgun (WGS) entry which is preliminary data.</text>
</comment>
<feature type="non-terminal residue" evidence="2">
    <location>
        <position position="1"/>
    </location>
</feature>
<dbReference type="AlphaFoldDB" id="A0ABD0RB33"/>
<reference evidence="2 3" key="1">
    <citation type="submission" date="2024-05" db="EMBL/GenBank/DDBJ databases">
        <title>Genome sequencing and assembly of Indian major carp, Cirrhinus mrigala (Hamilton, 1822).</title>
        <authorList>
            <person name="Mohindra V."/>
            <person name="Chowdhury L.M."/>
            <person name="Lal K."/>
            <person name="Jena J.K."/>
        </authorList>
    </citation>
    <scope>NUCLEOTIDE SEQUENCE [LARGE SCALE GENOMIC DNA]</scope>
    <source>
        <strain evidence="2">CM1030</strain>
        <tissue evidence="2">Blood</tissue>
    </source>
</reference>
<evidence type="ECO:0000313" key="2">
    <source>
        <dbReference type="EMBL" id="KAL0195716.1"/>
    </source>
</evidence>
<feature type="transmembrane region" description="Helical" evidence="1">
    <location>
        <begin position="16"/>
        <end position="35"/>
    </location>
</feature>
<dbReference type="Proteomes" id="UP001529510">
    <property type="component" value="Unassembled WGS sequence"/>
</dbReference>
<keyword evidence="3" id="KW-1185">Reference proteome</keyword>
<name>A0ABD0RB33_CIRMR</name>
<keyword evidence="1" id="KW-0472">Membrane</keyword>
<organism evidence="2 3">
    <name type="scientific">Cirrhinus mrigala</name>
    <name type="common">Mrigala</name>
    <dbReference type="NCBI Taxonomy" id="683832"/>
    <lineage>
        <taxon>Eukaryota</taxon>
        <taxon>Metazoa</taxon>
        <taxon>Chordata</taxon>
        <taxon>Craniata</taxon>
        <taxon>Vertebrata</taxon>
        <taxon>Euteleostomi</taxon>
        <taxon>Actinopterygii</taxon>
        <taxon>Neopterygii</taxon>
        <taxon>Teleostei</taxon>
        <taxon>Ostariophysi</taxon>
        <taxon>Cypriniformes</taxon>
        <taxon>Cyprinidae</taxon>
        <taxon>Labeoninae</taxon>
        <taxon>Labeonini</taxon>
        <taxon>Cirrhinus</taxon>
    </lineage>
</organism>
<proteinExistence type="predicted"/>
<keyword evidence="1" id="KW-0812">Transmembrane</keyword>
<evidence type="ECO:0000313" key="3">
    <source>
        <dbReference type="Proteomes" id="UP001529510"/>
    </source>
</evidence>
<dbReference type="EMBL" id="JAMKFB020000004">
    <property type="protein sequence ID" value="KAL0195716.1"/>
    <property type="molecule type" value="Genomic_DNA"/>
</dbReference>
<evidence type="ECO:0000256" key="1">
    <source>
        <dbReference type="SAM" id="Phobius"/>
    </source>
</evidence>
<keyword evidence="1" id="KW-1133">Transmembrane helix</keyword>
<gene>
    <name evidence="2" type="ORF">M9458_009288</name>
</gene>
<feature type="non-terminal residue" evidence="2">
    <location>
        <position position="58"/>
    </location>
</feature>
<sequence length="58" mass="5738">SASVLCRSGSAVNLRIYASALVATALGSALALRILGVTQNHRLSVSASGSTSTCSSTV</sequence>